<keyword evidence="4" id="KW-0804">Transcription</keyword>
<evidence type="ECO:0000313" key="6">
    <source>
        <dbReference type="EMBL" id="AXA67845.1"/>
    </source>
</evidence>
<dbReference type="InterPro" id="IPR058163">
    <property type="entry name" value="LysR-type_TF_proteobact-type"/>
</dbReference>
<proteinExistence type="inferred from homology"/>
<dbReference type="Gene3D" id="3.40.190.290">
    <property type="match status" value="1"/>
</dbReference>
<organism evidence="6 7">
    <name type="scientific">Pseudomonas oryzihabitans</name>
    <dbReference type="NCBI Taxonomy" id="47885"/>
    <lineage>
        <taxon>Bacteria</taxon>
        <taxon>Pseudomonadati</taxon>
        <taxon>Pseudomonadota</taxon>
        <taxon>Gammaproteobacteria</taxon>
        <taxon>Pseudomonadales</taxon>
        <taxon>Pseudomonadaceae</taxon>
        <taxon>Pseudomonas</taxon>
    </lineage>
</organism>
<evidence type="ECO:0000313" key="7">
    <source>
        <dbReference type="Proteomes" id="UP000250579"/>
    </source>
</evidence>
<dbReference type="PROSITE" id="PS50931">
    <property type="entry name" value="HTH_LYSR"/>
    <property type="match status" value="1"/>
</dbReference>
<dbReference type="CDD" id="cd08422">
    <property type="entry name" value="PBP2_CrgA_like"/>
    <property type="match status" value="1"/>
</dbReference>
<dbReference type="GO" id="GO:0003700">
    <property type="term" value="F:DNA-binding transcription factor activity"/>
    <property type="evidence" value="ECO:0007669"/>
    <property type="project" value="InterPro"/>
</dbReference>
<dbReference type="InterPro" id="IPR005119">
    <property type="entry name" value="LysR_subst-bd"/>
</dbReference>
<dbReference type="FunFam" id="1.10.10.10:FF:000001">
    <property type="entry name" value="LysR family transcriptional regulator"/>
    <property type="match status" value="1"/>
</dbReference>
<keyword evidence="3" id="KW-0238">DNA-binding</keyword>
<evidence type="ECO:0000256" key="3">
    <source>
        <dbReference type="ARBA" id="ARBA00023125"/>
    </source>
</evidence>
<feature type="domain" description="HTH lysR-type" evidence="5">
    <location>
        <begin position="1"/>
        <end position="59"/>
    </location>
</feature>
<evidence type="ECO:0000259" key="5">
    <source>
        <dbReference type="PROSITE" id="PS50931"/>
    </source>
</evidence>
<name>A0A2Z5AAJ7_9PSED</name>
<reference evidence="6 7" key="1">
    <citation type="submission" date="2017-06" db="EMBL/GenBank/DDBJ databases">
        <title>Evolution towards high GC content and high-temperature stress adaptation in endophytic Pseudomonas oryzihabitans impacted its plant-growth promoting traits.</title>
        <authorList>
            <person name="Nascimento F.X."/>
        </authorList>
    </citation>
    <scope>NUCLEOTIDE SEQUENCE [LARGE SCALE GENOMIC DNA]</scope>
    <source>
        <strain evidence="6 7">MS8</strain>
    </source>
</reference>
<dbReference type="RefSeq" id="WP_208691916.1">
    <property type="nucleotide sequence ID" value="NZ_CP022198.1"/>
</dbReference>
<sequence>MDPLKEIEVFVGVADAGSISRAAENLKLSVSATSRHLMALESRLGVRLVQRTTRQLSLTEVGSEFYRRTKSVLADVREAEAVAREAVVKPSGVLRVTASLSFCLLHIEPLLPEFMARYPEITVDIVAANRYLDVMENNVDVAIRTRQFEADNNLTIRRLAETRRVLAASPAYLEQYGTPQTPFDLLKHKLLIYDYALNPNALPFKRRGEAATVEVRPFISTNDGQIVLRAALHDMGILVQPKYIVYDALVQGDLIPVLDDWDLPRLTMNIAFQTRRHMPAKVRLFIEALAARFRDNNYERLWTQ</sequence>
<accession>A0A2Z5AAJ7</accession>
<keyword evidence="2" id="KW-0805">Transcription regulation</keyword>
<evidence type="ECO:0000256" key="4">
    <source>
        <dbReference type="ARBA" id="ARBA00023163"/>
    </source>
</evidence>
<evidence type="ECO:0000256" key="1">
    <source>
        <dbReference type="ARBA" id="ARBA00009437"/>
    </source>
</evidence>
<protein>
    <submittedName>
        <fullName evidence="6">LysR family transcriptional regulator</fullName>
    </submittedName>
</protein>
<dbReference type="PANTHER" id="PTHR30537:SF5">
    <property type="entry name" value="HTH-TYPE TRANSCRIPTIONAL ACTIVATOR TTDR-RELATED"/>
    <property type="match status" value="1"/>
</dbReference>
<dbReference type="GO" id="GO:0003677">
    <property type="term" value="F:DNA binding"/>
    <property type="evidence" value="ECO:0007669"/>
    <property type="project" value="UniProtKB-KW"/>
</dbReference>
<dbReference type="PANTHER" id="PTHR30537">
    <property type="entry name" value="HTH-TYPE TRANSCRIPTIONAL REGULATOR"/>
    <property type="match status" value="1"/>
</dbReference>
<dbReference type="SUPFAM" id="SSF53850">
    <property type="entry name" value="Periplasmic binding protein-like II"/>
    <property type="match status" value="1"/>
</dbReference>
<dbReference type="InterPro" id="IPR036388">
    <property type="entry name" value="WH-like_DNA-bd_sf"/>
</dbReference>
<dbReference type="Pfam" id="PF03466">
    <property type="entry name" value="LysR_substrate"/>
    <property type="match status" value="1"/>
</dbReference>
<dbReference type="Gene3D" id="1.10.10.10">
    <property type="entry name" value="Winged helix-like DNA-binding domain superfamily/Winged helix DNA-binding domain"/>
    <property type="match status" value="1"/>
</dbReference>
<dbReference type="Pfam" id="PF00126">
    <property type="entry name" value="HTH_1"/>
    <property type="match status" value="1"/>
</dbReference>
<dbReference type="AlphaFoldDB" id="A0A2Z5AAJ7"/>
<dbReference type="InterPro" id="IPR036390">
    <property type="entry name" value="WH_DNA-bd_sf"/>
</dbReference>
<evidence type="ECO:0000256" key="2">
    <source>
        <dbReference type="ARBA" id="ARBA00023015"/>
    </source>
</evidence>
<dbReference type="Proteomes" id="UP000250579">
    <property type="component" value="Chromosome"/>
</dbReference>
<gene>
    <name evidence="6" type="ORF">CE139_19250</name>
</gene>
<comment type="similarity">
    <text evidence="1">Belongs to the LysR transcriptional regulatory family.</text>
</comment>
<dbReference type="SUPFAM" id="SSF46785">
    <property type="entry name" value="Winged helix' DNA-binding domain"/>
    <property type="match status" value="1"/>
</dbReference>
<dbReference type="InterPro" id="IPR000847">
    <property type="entry name" value="LysR_HTH_N"/>
</dbReference>
<dbReference type="EMBL" id="CP022198">
    <property type="protein sequence ID" value="AXA67845.1"/>
    <property type="molecule type" value="Genomic_DNA"/>
</dbReference>